<feature type="transmembrane region" description="Helical" evidence="1">
    <location>
        <begin position="12"/>
        <end position="34"/>
    </location>
</feature>
<feature type="transmembrane region" description="Helical" evidence="1">
    <location>
        <begin position="106"/>
        <end position="123"/>
    </location>
</feature>
<dbReference type="EMBL" id="LIAX01000291">
    <property type="protein sequence ID" value="KRO31548.1"/>
    <property type="molecule type" value="Genomic_DNA"/>
</dbReference>
<dbReference type="HAMAP" id="MF_02088">
    <property type="entry name" value="Q_prec_transport"/>
    <property type="match status" value="1"/>
</dbReference>
<dbReference type="PANTHER" id="PTHR34300">
    <property type="entry name" value="QUEUOSINE PRECURSOR TRANSPORTER-RELATED"/>
    <property type="match status" value="1"/>
</dbReference>
<dbReference type="InterPro" id="IPR003744">
    <property type="entry name" value="YhhQ"/>
</dbReference>
<comment type="similarity">
    <text evidence="1">Belongs to the vitamin uptake transporter (VUT/ECF) (TC 2.A.88) family. Q precursor transporter subfamily.</text>
</comment>
<keyword evidence="1" id="KW-1133">Transmembrane helix</keyword>
<feature type="transmembrane region" description="Helical" evidence="1">
    <location>
        <begin position="71"/>
        <end position="94"/>
    </location>
</feature>
<keyword evidence="1" id="KW-0813">Transport</keyword>
<organism evidence="2 3">
    <name type="scientific">Actinobacteria bacterium BACL2 MAG-121220-bin52</name>
    <dbReference type="NCBI Taxonomy" id="1655573"/>
    <lineage>
        <taxon>Bacteria</taxon>
        <taxon>Bacillati</taxon>
        <taxon>Actinomycetota</taxon>
        <taxon>Actinomycetes</taxon>
        <taxon>Actinomycetes incertae sedis</taxon>
        <taxon>ac1 cluster</taxon>
    </lineage>
</organism>
<comment type="function">
    <text evidence="1">Involved in the import of queuosine (Q) precursors, required for Q precursor salvage.</text>
</comment>
<accession>A0A0R2P0S5</accession>
<keyword evidence="1" id="KW-1003">Cell membrane</keyword>
<comment type="subcellular location">
    <subcellularLocation>
        <location evidence="1">Cell membrane</location>
        <topology evidence="1">Multi-pass membrane protein</topology>
    </subcellularLocation>
</comment>
<evidence type="ECO:0000313" key="3">
    <source>
        <dbReference type="Proteomes" id="UP000054017"/>
    </source>
</evidence>
<dbReference type="GO" id="GO:0022857">
    <property type="term" value="F:transmembrane transporter activity"/>
    <property type="evidence" value="ECO:0007669"/>
    <property type="project" value="UniProtKB-UniRule"/>
</dbReference>
<feature type="transmembrane region" description="Helical" evidence="1">
    <location>
        <begin position="46"/>
        <end position="64"/>
    </location>
</feature>
<proteinExistence type="inferred from homology"/>
<dbReference type="PANTHER" id="PTHR34300:SF2">
    <property type="entry name" value="QUEUOSINE PRECURSOR TRANSPORTER-RELATED"/>
    <property type="match status" value="1"/>
</dbReference>
<dbReference type="Proteomes" id="UP000054017">
    <property type="component" value="Unassembled WGS sequence"/>
</dbReference>
<protein>
    <recommendedName>
        <fullName evidence="1">Probable queuosine precursor transporter</fullName>
        <shortName evidence="1">Q precursor transporter</shortName>
    </recommendedName>
</protein>
<reference evidence="2 3" key="1">
    <citation type="submission" date="2015-10" db="EMBL/GenBank/DDBJ databases">
        <title>Metagenome-Assembled Genomes uncover a global brackish microbiome.</title>
        <authorList>
            <person name="Hugerth L.W."/>
            <person name="Larsson J."/>
            <person name="Alneberg J."/>
            <person name="Lindh M.V."/>
            <person name="Legrand C."/>
            <person name="Pinhassi J."/>
            <person name="Andersson A.F."/>
        </authorList>
    </citation>
    <scope>NUCLEOTIDE SEQUENCE [LARGE SCALE GENOMIC DNA]</scope>
    <source>
        <strain evidence="2">BACL2 MAG-121220-bin52</strain>
    </source>
</reference>
<keyword evidence="1" id="KW-0812">Transmembrane</keyword>
<evidence type="ECO:0000313" key="2">
    <source>
        <dbReference type="EMBL" id="KRO31548.1"/>
    </source>
</evidence>
<feature type="transmembrane region" description="Helical" evidence="1">
    <location>
        <begin position="186"/>
        <end position="206"/>
    </location>
</feature>
<name>A0A0R2P0S5_9ACTN</name>
<gene>
    <name evidence="2" type="ORF">ABR65_05675</name>
</gene>
<dbReference type="Pfam" id="PF02592">
    <property type="entry name" value="Vut_1"/>
    <property type="match status" value="1"/>
</dbReference>
<dbReference type="GO" id="GO:0005886">
    <property type="term" value="C:plasma membrane"/>
    <property type="evidence" value="ECO:0007669"/>
    <property type="project" value="UniProtKB-SubCell"/>
</dbReference>
<dbReference type="AlphaFoldDB" id="A0A0R2P0S5"/>
<dbReference type="NCBIfam" id="TIGR00697">
    <property type="entry name" value="queuosine precursor transporter"/>
    <property type="match status" value="1"/>
</dbReference>
<keyword evidence="1" id="KW-0472">Membrane</keyword>
<evidence type="ECO:0000256" key="1">
    <source>
        <dbReference type="HAMAP-Rule" id="MF_02088"/>
    </source>
</evidence>
<comment type="caution">
    <text evidence="2">The sequence shown here is derived from an EMBL/GenBank/DDBJ whole genome shotgun (WGS) entry which is preliminary data.</text>
</comment>
<sequence length="216" mass="23768">MSIQNLYHRSLYPIIAAIFCALLLISNIGATKFIDFGVIKTDGGAFLFPLVYILGDILTEVYGFKATRRVIYTGFGLGALAGLTFWLVQIAPAASDWPNQGAFESILGFVPQIVIASITAFLLGQLANSWTLVRIKKITNEKKLWARLIGSTAVGELVDTIVFTMIASLGRLSFDEFLNYLVVGYLYKTLVEVALLPITYPVIGYVKRREAEVTSS</sequence>
<feature type="transmembrane region" description="Helical" evidence="1">
    <location>
        <begin position="144"/>
        <end position="166"/>
    </location>
</feature>